<dbReference type="AlphaFoldDB" id="A0A7R9KWG7"/>
<proteinExistence type="predicted"/>
<name>A0A7R9KWG7_9ACAR</name>
<dbReference type="EMBL" id="CAJPIZ010008022">
    <property type="protein sequence ID" value="CAG2110798.1"/>
    <property type="molecule type" value="Genomic_DNA"/>
</dbReference>
<accession>A0A7R9KWG7</accession>
<evidence type="ECO:0000259" key="1">
    <source>
        <dbReference type="Pfam" id="PF16004"/>
    </source>
</evidence>
<sequence length="118" mass="13007">MKDDDSEMAVVLHEDKKYYPTAEEVYGPDVETIVQEEDAQPLTEPIIQPVRLKKFSHEVQDLPTTVYDLEYTVVGKSCTSCENFLSRTGCIMGSVSGWASSSWTMVSTSGPYTSSAVG</sequence>
<evidence type="ECO:0000313" key="3">
    <source>
        <dbReference type="Proteomes" id="UP000759131"/>
    </source>
</evidence>
<feature type="domain" description="116kDa U5 small nuclear ribonucleoprotein component N-terminal" evidence="1">
    <location>
        <begin position="4"/>
        <end position="63"/>
    </location>
</feature>
<keyword evidence="3" id="KW-1185">Reference proteome</keyword>
<dbReference type="OrthoDB" id="364892at2759"/>
<organism evidence="2">
    <name type="scientific">Medioppia subpectinata</name>
    <dbReference type="NCBI Taxonomy" id="1979941"/>
    <lineage>
        <taxon>Eukaryota</taxon>
        <taxon>Metazoa</taxon>
        <taxon>Ecdysozoa</taxon>
        <taxon>Arthropoda</taxon>
        <taxon>Chelicerata</taxon>
        <taxon>Arachnida</taxon>
        <taxon>Acari</taxon>
        <taxon>Acariformes</taxon>
        <taxon>Sarcoptiformes</taxon>
        <taxon>Oribatida</taxon>
        <taxon>Brachypylina</taxon>
        <taxon>Oppioidea</taxon>
        <taxon>Oppiidae</taxon>
        <taxon>Medioppia</taxon>
    </lineage>
</organism>
<dbReference type="EMBL" id="OC862597">
    <property type="protein sequence ID" value="CAD7630368.1"/>
    <property type="molecule type" value="Genomic_DNA"/>
</dbReference>
<reference evidence="2" key="1">
    <citation type="submission" date="2020-11" db="EMBL/GenBank/DDBJ databases">
        <authorList>
            <person name="Tran Van P."/>
        </authorList>
    </citation>
    <scope>NUCLEOTIDE SEQUENCE</scope>
</reference>
<gene>
    <name evidence="2" type="ORF">OSB1V03_LOCUS10781</name>
</gene>
<dbReference type="Proteomes" id="UP000759131">
    <property type="component" value="Unassembled WGS sequence"/>
</dbReference>
<dbReference type="InterPro" id="IPR031950">
    <property type="entry name" value="EFTUD2_N"/>
</dbReference>
<protein>
    <recommendedName>
        <fullName evidence="1">116kDa U5 small nuclear ribonucleoprotein component N-terminal domain-containing protein</fullName>
    </recommendedName>
</protein>
<dbReference type="Pfam" id="PF16004">
    <property type="entry name" value="EFTUD2"/>
    <property type="match status" value="1"/>
</dbReference>
<evidence type="ECO:0000313" key="2">
    <source>
        <dbReference type="EMBL" id="CAD7630368.1"/>
    </source>
</evidence>